<evidence type="ECO:0000313" key="1">
    <source>
        <dbReference type="EMBL" id="KAF4147253.1"/>
    </source>
</evidence>
<organism evidence="1 2">
    <name type="scientific">Phytophthora infestans</name>
    <name type="common">Potato late blight agent</name>
    <name type="synonym">Botrytis infestans</name>
    <dbReference type="NCBI Taxonomy" id="4787"/>
    <lineage>
        <taxon>Eukaryota</taxon>
        <taxon>Sar</taxon>
        <taxon>Stramenopiles</taxon>
        <taxon>Oomycota</taxon>
        <taxon>Peronosporomycetes</taxon>
        <taxon>Peronosporales</taxon>
        <taxon>Peronosporaceae</taxon>
        <taxon>Phytophthora</taxon>
    </lineage>
</organism>
<dbReference type="Proteomes" id="UP000704712">
    <property type="component" value="Unassembled WGS sequence"/>
</dbReference>
<gene>
    <name evidence="1" type="ORF">GN958_ATG03555</name>
</gene>
<protein>
    <recommendedName>
        <fullName evidence="3">Reverse transcriptase domain-containing protein</fullName>
    </recommendedName>
</protein>
<evidence type="ECO:0000313" key="2">
    <source>
        <dbReference type="Proteomes" id="UP000704712"/>
    </source>
</evidence>
<dbReference type="CDD" id="cd15489">
    <property type="entry name" value="PHD_SF"/>
    <property type="match status" value="1"/>
</dbReference>
<comment type="caution">
    <text evidence="1">The sequence shown here is derived from an EMBL/GenBank/DDBJ whole genome shotgun (WGS) entry which is preliminary data.</text>
</comment>
<dbReference type="AlphaFoldDB" id="A0A8S9V401"/>
<sequence length="1175" mass="132163">MQAEIDKQLKQHVAPGYGGVSQEMLISAPAQVRQRKQKIIELILRTGLAPKILRRKQMVFLPKTTNVDPTLDASKGLPPWRPITVQAAFANRLFLVIEQFVDGGIPRSLLQHGFRSYWSVIDAALMTTLLIERAKALKELLLLVSKDCLKCYDRIPAWVMELIYIGLGVPDTVRKLMIDLLGPGEIEVRTSFGWIATGEREFGIGQGSILAILHIGVYMDCLQEQLEKCVDPVVIRHSQKGHGINIASTMFVDDQLDVTTSYNGLVDRARVSNMFTGKYATGGVFGSAKSFQVYLARSTEHYPAVHLNDGHGIPQPVQIVSPEQGFKHLGIYQGGEDQWAASLESTWQRTVSDADRVQRLGLSLPEFRYVVSHIWIPRLRYRMVLGGSVDVAAKVDIFIRQVARSVLPTAVQLEALRILNSSSLPVRHVLTECLEAYQTRAGLTRHPLAYPIAPPRGARSWTAQLIRHAASFDPPLTMAVEWTQPLQTRSSRSNDRPLIDYTPPEQQCSLVAINWKAAFKLRYVGDISNVSGTQTMKLSELMRKGHSSGNDRITLESMYDHWVEVLTRPDTNRLRSPVGCTPVELGSTPFQLRIGVVQWIVVVKMNTNGTEPVIDHYEIGYIEIGDVGSHPLGRTISIGWWYERPRGSGVFYERRHRVVEAEFEAVCVPISPTYLPTMPSHRQRVIIWDSTRVDGKHGVNNDEVLDEALARSRMRYLTVIHHGPTLEMSTACSTCGRYRDAQCCRECGRWHHPQCVRGSCRVIGTVDEDGLLIARNHALQYQWSTNSSDVFVSAGDGSVLAACTQHASGTWAMQQPEDQSVTGRMAIHKSDITSTRCEVHALMAGLIATGDCGQQAPGGRLLPTRLINAVRQIDPDIGLYDALPGQITPRWSAVTFALDASVDELEHLHPLVDPQQVQSWWIDDIYVPHSSVWWDECLLSQGGRIYWVAAFTNSVVFAKCTSAGCCWLVRVPAGELHMRTDYYVIQTKHHQPFKAIFSKNTLAITIGILSPPPQLRRIVSEARRIWAGTVGQFGASEWLIHPQSDGIQNQGPTLGKHPYFEWYTPLSDPGAFPLWWSRVRQQLDRLDLAIYTAPMGWRRYPTMTTRSVTWAEAMSYTKLGARLLHNQLLLGIWETLHEYWKISCKRCNTVIRRRRRKTLYKAVNADIVSRRKKMG</sequence>
<evidence type="ECO:0008006" key="3">
    <source>
        <dbReference type="Google" id="ProtNLM"/>
    </source>
</evidence>
<accession>A0A8S9V401</accession>
<proteinExistence type="predicted"/>
<dbReference type="EMBL" id="JAACNO010000497">
    <property type="protein sequence ID" value="KAF4147253.1"/>
    <property type="molecule type" value="Genomic_DNA"/>
</dbReference>
<reference evidence="1" key="1">
    <citation type="submission" date="2020-03" db="EMBL/GenBank/DDBJ databases">
        <title>Hybrid Assembly of Korean Phytophthora infestans isolates.</title>
        <authorList>
            <person name="Prokchorchik M."/>
            <person name="Lee Y."/>
            <person name="Seo J."/>
            <person name="Cho J.-H."/>
            <person name="Park Y.-E."/>
            <person name="Jang D.-C."/>
            <person name="Im J.-S."/>
            <person name="Choi J.-G."/>
            <person name="Park H.-J."/>
            <person name="Lee G.-B."/>
            <person name="Lee Y.-G."/>
            <person name="Hong S.-Y."/>
            <person name="Cho K."/>
            <person name="Sohn K.H."/>
        </authorList>
    </citation>
    <scope>NUCLEOTIDE SEQUENCE</scope>
    <source>
        <strain evidence="1">KR_2_A2</strain>
    </source>
</reference>
<name>A0A8S9V401_PHYIN</name>